<organism evidence="1 2">
    <name type="scientific">Fictibacillus norfolkensis</name>
    <dbReference type="NCBI Taxonomy" id="2762233"/>
    <lineage>
        <taxon>Bacteria</taxon>
        <taxon>Bacillati</taxon>
        <taxon>Bacillota</taxon>
        <taxon>Bacilli</taxon>
        <taxon>Bacillales</taxon>
        <taxon>Fictibacillaceae</taxon>
        <taxon>Fictibacillus</taxon>
    </lineage>
</organism>
<dbReference type="Proteomes" id="UP000603641">
    <property type="component" value="Unassembled WGS sequence"/>
</dbReference>
<protein>
    <submittedName>
        <fullName evidence="1">Uncharacterized protein</fullName>
    </submittedName>
</protein>
<sequence>MKIELEIIPNDSISDAPDEGGYFPFAIDGPKEYIVECSLISEVNPEKLTTQWMQQINQFPIFVMAEIYHDQRKELEQDCNFLQVHFETITSEKKNDCFYKMKIENTEQFSALFPYFYGNGSSNNLVLWSLKHDVFSYGKRKFTNSCYDREKQTVIVNMKSTSCVFWISYDGSSIVAISNEVMFSLMNNE</sequence>
<dbReference type="RefSeq" id="WP_191754127.1">
    <property type="nucleotide sequence ID" value="NZ_JACSQM010000005.1"/>
</dbReference>
<keyword evidence="2" id="KW-1185">Reference proteome</keyword>
<comment type="caution">
    <text evidence="1">The sequence shown here is derived from an EMBL/GenBank/DDBJ whole genome shotgun (WGS) entry which is preliminary data.</text>
</comment>
<gene>
    <name evidence="1" type="ORF">H9648_12335</name>
</gene>
<name>A0ABR8SNA4_9BACL</name>
<proteinExistence type="predicted"/>
<reference evidence="1 2" key="1">
    <citation type="submission" date="2020-08" db="EMBL/GenBank/DDBJ databases">
        <title>A Genomic Blueprint of the Chicken Gut Microbiome.</title>
        <authorList>
            <person name="Gilroy R."/>
            <person name="Ravi A."/>
            <person name="Getino M."/>
            <person name="Pursley I."/>
            <person name="Horton D.L."/>
            <person name="Alikhan N.-F."/>
            <person name="Baker D."/>
            <person name="Gharbi K."/>
            <person name="Hall N."/>
            <person name="Watson M."/>
            <person name="Adriaenssens E.M."/>
            <person name="Foster-Nyarko E."/>
            <person name="Jarju S."/>
            <person name="Secka A."/>
            <person name="Antonio M."/>
            <person name="Oren A."/>
            <person name="Chaudhuri R."/>
            <person name="La Ragione R.M."/>
            <person name="Hildebrand F."/>
            <person name="Pallen M.J."/>
        </authorList>
    </citation>
    <scope>NUCLEOTIDE SEQUENCE [LARGE SCALE GENOMIC DNA]</scope>
    <source>
        <strain evidence="1 2">Sa2CUA10</strain>
    </source>
</reference>
<evidence type="ECO:0000313" key="2">
    <source>
        <dbReference type="Proteomes" id="UP000603641"/>
    </source>
</evidence>
<evidence type="ECO:0000313" key="1">
    <source>
        <dbReference type="EMBL" id="MBD7964843.1"/>
    </source>
</evidence>
<dbReference type="EMBL" id="JACSQM010000005">
    <property type="protein sequence ID" value="MBD7964843.1"/>
    <property type="molecule type" value="Genomic_DNA"/>
</dbReference>
<accession>A0ABR8SNA4</accession>